<dbReference type="GO" id="GO:0005829">
    <property type="term" value="C:cytosol"/>
    <property type="evidence" value="ECO:0007669"/>
    <property type="project" value="TreeGrafter"/>
</dbReference>
<dbReference type="GO" id="GO:0005524">
    <property type="term" value="F:ATP binding"/>
    <property type="evidence" value="ECO:0007669"/>
    <property type="project" value="UniProtKB-UniRule"/>
</dbReference>
<keyword evidence="4 11" id="KW-0963">Cytoplasm</keyword>
<comment type="subcellular location">
    <subcellularLocation>
        <location evidence="1 11">Cytoplasm</location>
    </subcellularLocation>
</comment>
<dbReference type="GO" id="GO:0004820">
    <property type="term" value="F:glycine-tRNA ligase activity"/>
    <property type="evidence" value="ECO:0007669"/>
    <property type="project" value="UniProtKB-UniRule"/>
</dbReference>
<evidence type="ECO:0000256" key="6">
    <source>
        <dbReference type="ARBA" id="ARBA00022741"/>
    </source>
</evidence>
<keyword evidence="8 11" id="KW-0648">Protein biosynthesis</keyword>
<evidence type="ECO:0000313" key="14">
    <source>
        <dbReference type="Proteomes" id="UP000254720"/>
    </source>
</evidence>
<keyword evidence="14" id="KW-1185">Reference proteome</keyword>
<keyword evidence="6 11" id="KW-0547">Nucleotide-binding</keyword>
<evidence type="ECO:0000256" key="8">
    <source>
        <dbReference type="ARBA" id="ARBA00022917"/>
    </source>
</evidence>
<dbReference type="AlphaFoldDB" id="A0A370GTA1"/>
<keyword evidence="7 11" id="KW-0067">ATP-binding</keyword>
<evidence type="ECO:0000256" key="2">
    <source>
        <dbReference type="ARBA" id="ARBA00008226"/>
    </source>
</evidence>
<dbReference type="GO" id="GO:0004814">
    <property type="term" value="F:arginine-tRNA ligase activity"/>
    <property type="evidence" value="ECO:0007669"/>
    <property type="project" value="InterPro"/>
</dbReference>
<sequence>MKRDDFLIEILTEELPPKALAKLADAFRAGIEEGLQKAGLAFTKIKSYATPRRLAVLVEELAAEQPDQMVERRGPAKSAAFDAEGHPSKACIGFARSCGVAPESLITISNDQGEWVGFRQHVRGKSVSELMPEIAEQSIATLPIPKRMRWGEGDSQFVRPVLSVIMLYGDQVMDATLLGCPANRVTRGHRFHAPEWITIPHAAAYESLLETEGYVVADFVKRRQLVRQKAVDCVNKELQSKGEVYISSDAFLDEVTGLVEWPVALCGKLDSIYLKLPEEVLISSMEDHQRYFPVKDHQGKLLPYFVTISNIQSHEPQRVIHGNERVLRARLADAAFFYDTDQKESLAERVERLKGIIFQAKLGTLYEKAERISKLAAFIAQKTDASIDEATRAGMLAKTDLTTNMVGEFPELQGVMGYYYAIHDGESDNIAKAMKEHYLPRFAGDRLPENAIGQALSIADRVDTLTGAFGIHQIPTGDKDPYGLRRAALGILRILIEKTIDLDLKPVMEFAASCYEQKLSNPETVQQVLAFIQERMRSWCLESGVPADVFAAVAAIQITNPYDAYKRIKAVQSFKQLNEAEALSVANKRVSNILAKYADTIDAKQINRDFFENESEQELARQLEFKSRTIEALSQSGNYNEILLQLAELRQPVDDFFDHVMVMTEDKARRENRILLLGKLRALFLQVADIALLQS</sequence>
<keyword evidence="5 11" id="KW-0436">Ligase</keyword>
<dbReference type="EMBL" id="QQAX01000005">
    <property type="protein sequence ID" value="RDI46486.1"/>
    <property type="molecule type" value="Genomic_DNA"/>
</dbReference>
<protein>
    <recommendedName>
        <fullName evidence="11">Glycine--tRNA ligase beta subunit</fullName>
        <ecNumber evidence="11">6.1.1.14</ecNumber>
    </recommendedName>
    <alternativeName>
        <fullName evidence="11">Glycyl-tRNA synthetase beta subunit</fullName>
        <shortName evidence="11">GlyRS</shortName>
    </alternativeName>
</protein>
<evidence type="ECO:0000256" key="3">
    <source>
        <dbReference type="ARBA" id="ARBA00011209"/>
    </source>
</evidence>
<dbReference type="InterPro" id="IPR006194">
    <property type="entry name" value="Gly-tRNA-synth_heterodimer"/>
</dbReference>
<dbReference type="PANTHER" id="PTHR30075">
    <property type="entry name" value="GLYCYL-TRNA SYNTHETASE"/>
    <property type="match status" value="1"/>
</dbReference>
<proteinExistence type="inferred from homology"/>
<evidence type="ECO:0000313" key="13">
    <source>
        <dbReference type="EMBL" id="RDI46486.1"/>
    </source>
</evidence>
<dbReference type="GO" id="GO:0006426">
    <property type="term" value="P:glycyl-tRNA aminoacylation"/>
    <property type="evidence" value="ECO:0007669"/>
    <property type="project" value="UniProtKB-UniRule"/>
</dbReference>
<accession>A0A370GTA1</accession>
<dbReference type="PRINTS" id="PR01045">
    <property type="entry name" value="TRNASYNTHGB"/>
</dbReference>
<dbReference type="SUPFAM" id="SSF109604">
    <property type="entry name" value="HD-domain/PDEase-like"/>
    <property type="match status" value="1"/>
</dbReference>
<dbReference type="PANTHER" id="PTHR30075:SF2">
    <property type="entry name" value="GLYCINE--TRNA LIGASE, CHLOROPLASTIC_MITOCHONDRIAL 2"/>
    <property type="match status" value="1"/>
</dbReference>
<dbReference type="InterPro" id="IPR015944">
    <property type="entry name" value="Gly-tRNA-synth_bsu"/>
</dbReference>
<dbReference type="GO" id="GO:0006420">
    <property type="term" value="P:arginyl-tRNA aminoacylation"/>
    <property type="evidence" value="ECO:0007669"/>
    <property type="project" value="InterPro"/>
</dbReference>
<evidence type="ECO:0000259" key="12">
    <source>
        <dbReference type="Pfam" id="PF05746"/>
    </source>
</evidence>
<dbReference type="Proteomes" id="UP000254720">
    <property type="component" value="Unassembled WGS sequence"/>
</dbReference>
<evidence type="ECO:0000256" key="11">
    <source>
        <dbReference type="HAMAP-Rule" id="MF_00255"/>
    </source>
</evidence>
<evidence type="ECO:0000256" key="5">
    <source>
        <dbReference type="ARBA" id="ARBA00022598"/>
    </source>
</evidence>
<evidence type="ECO:0000256" key="7">
    <source>
        <dbReference type="ARBA" id="ARBA00022840"/>
    </source>
</evidence>
<evidence type="ECO:0000256" key="10">
    <source>
        <dbReference type="ARBA" id="ARBA00047937"/>
    </source>
</evidence>
<dbReference type="Gene3D" id="1.10.730.10">
    <property type="entry name" value="Isoleucyl-tRNA Synthetase, Domain 1"/>
    <property type="match status" value="1"/>
</dbReference>
<dbReference type="RefSeq" id="WP_172621976.1">
    <property type="nucleotide sequence ID" value="NZ_LR699114.1"/>
</dbReference>
<dbReference type="HAMAP" id="MF_00255">
    <property type="entry name" value="Gly_tRNA_synth_beta"/>
    <property type="match status" value="1"/>
</dbReference>
<reference evidence="13 14" key="1">
    <citation type="submission" date="2018-07" db="EMBL/GenBank/DDBJ databases">
        <title>Genomic Encyclopedia of Type Strains, Phase IV (KMG-IV): sequencing the most valuable type-strain genomes for metagenomic binning, comparative biology and taxonomic classification.</title>
        <authorList>
            <person name="Goeker M."/>
        </authorList>
    </citation>
    <scope>NUCLEOTIDE SEQUENCE [LARGE SCALE GENOMIC DNA]</scope>
    <source>
        <strain evidence="13 14">DSM 16500</strain>
    </source>
</reference>
<keyword evidence="9 11" id="KW-0030">Aminoacyl-tRNA synthetase</keyword>
<organism evidence="13 14">
    <name type="scientific">Aquicella lusitana</name>
    <dbReference type="NCBI Taxonomy" id="254246"/>
    <lineage>
        <taxon>Bacteria</taxon>
        <taxon>Pseudomonadati</taxon>
        <taxon>Pseudomonadota</taxon>
        <taxon>Gammaproteobacteria</taxon>
        <taxon>Legionellales</taxon>
        <taxon>Coxiellaceae</taxon>
        <taxon>Aquicella</taxon>
    </lineage>
</organism>
<dbReference type="NCBIfam" id="TIGR00211">
    <property type="entry name" value="glyS"/>
    <property type="match status" value="1"/>
</dbReference>
<feature type="domain" description="DALR anticodon binding" evidence="12">
    <location>
        <begin position="586"/>
        <end position="683"/>
    </location>
</feature>
<evidence type="ECO:0000256" key="4">
    <source>
        <dbReference type="ARBA" id="ARBA00022490"/>
    </source>
</evidence>
<dbReference type="EC" id="6.1.1.14" evidence="11"/>
<dbReference type="InterPro" id="IPR008909">
    <property type="entry name" value="DALR_anticod-bd"/>
</dbReference>
<gene>
    <name evidence="11" type="primary">glyS</name>
    <name evidence="13" type="ORF">C8D86_10510</name>
</gene>
<comment type="caution">
    <text evidence="13">The sequence shown here is derived from an EMBL/GenBank/DDBJ whole genome shotgun (WGS) entry which is preliminary data.</text>
</comment>
<dbReference type="PROSITE" id="PS50861">
    <property type="entry name" value="AA_TRNA_LIGASE_II_GLYAB"/>
    <property type="match status" value="1"/>
</dbReference>
<comment type="catalytic activity">
    <reaction evidence="10 11">
        <text>tRNA(Gly) + glycine + ATP = glycyl-tRNA(Gly) + AMP + diphosphate</text>
        <dbReference type="Rhea" id="RHEA:16013"/>
        <dbReference type="Rhea" id="RHEA-COMP:9664"/>
        <dbReference type="Rhea" id="RHEA-COMP:9683"/>
        <dbReference type="ChEBI" id="CHEBI:30616"/>
        <dbReference type="ChEBI" id="CHEBI:33019"/>
        <dbReference type="ChEBI" id="CHEBI:57305"/>
        <dbReference type="ChEBI" id="CHEBI:78442"/>
        <dbReference type="ChEBI" id="CHEBI:78522"/>
        <dbReference type="ChEBI" id="CHEBI:456215"/>
        <dbReference type="EC" id="6.1.1.14"/>
    </reaction>
</comment>
<name>A0A370GTA1_9COXI</name>
<comment type="subunit">
    <text evidence="3 11">Tetramer of two alpha and two beta subunits.</text>
</comment>
<evidence type="ECO:0000256" key="1">
    <source>
        <dbReference type="ARBA" id="ARBA00004496"/>
    </source>
</evidence>
<evidence type="ECO:0000256" key="9">
    <source>
        <dbReference type="ARBA" id="ARBA00023146"/>
    </source>
</evidence>
<dbReference type="Pfam" id="PF02092">
    <property type="entry name" value="tRNA_synt_2f"/>
    <property type="match status" value="1"/>
</dbReference>
<comment type="similarity">
    <text evidence="2 11">Belongs to the class-II aminoacyl-tRNA synthetase family.</text>
</comment>
<dbReference type="Pfam" id="PF05746">
    <property type="entry name" value="DALR_1"/>
    <property type="match status" value="1"/>
</dbReference>